<dbReference type="PANTHER" id="PTHR42731">
    <property type="entry name" value="SLL1084 PROTEIN"/>
    <property type="match status" value="1"/>
</dbReference>
<dbReference type="SFLD" id="SFLDG01082">
    <property type="entry name" value="B12-binding_domain_containing"/>
    <property type="match status" value="1"/>
</dbReference>
<evidence type="ECO:0000313" key="3">
    <source>
        <dbReference type="Proteomes" id="UP000824176"/>
    </source>
</evidence>
<dbReference type="SUPFAM" id="SSF102114">
    <property type="entry name" value="Radical SAM enzymes"/>
    <property type="match status" value="1"/>
</dbReference>
<evidence type="ECO:0000259" key="1">
    <source>
        <dbReference type="PROSITE" id="PS51918"/>
    </source>
</evidence>
<protein>
    <submittedName>
        <fullName evidence="2">TIGR03960 family B12-binding radical SAM protein</fullName>
    </submittedName>
</protein>
<dbReference type="InterPro" id="IPR058240">
    <property type="entry name" value="rSAM_sf"/>
</dbReference>
<dbReference type="InterPro" id="IPR045784">
    <property type="entry name" value="Radical_SAM_N2"/>
</dbReference>
<dbReference type="InterPro" id="IPR023404">
    <property type="entry name" value="rSAM_horseshoe"/>
</dbReference>
<feature type="domain" description="Radical SAM core" evidence="1">
    <location>
        <begin position="228"/>
        <end position="461"/>
    </location>
</feature>
<dbReference type="Pfam" id="PF19864">
    <property type="entry name" value="Radical_SAM_N2"/>
    <property type="match status" value="1"/>
</dbReference>
<dbReference type="CDD" id="cd01335">
    <property type="entry name" value="Radical_SAM"/>
    <property type="match status" value="1"/>
</dbReference>
<dbReference type="InterPro" id="IPR006638">
    <property type="entry name" value="Elp3/MiaA/NifB-like_rSAM"/>
</dbReference>
<dbReference type="PROSITE" id="PS00197">
    <property type="entry name" value="2FE2S_FER_1"/>
    <property type="match status" value="1"/>
</dbReference>
<sequence length="799" mass="91163">MNIKELINVSKPARYIGGELNSIIKDSDNLLDFCLIFPDIYEIGSSHVGYKLLYERVNKSDKVYCQRFFAPWKDALDYFGKDIFISLEKSKPLSEFDVLGFSIHYEMSYTTVLGILKYSEIPYKTADRGENCPIIMAGGSCTYNPAPLTPFIDVFYIGEGDINLRKVLEHIKELKDKNVKKSDILKELNKYPFLFVPSVESDKKVMRDIFIDFNTSDFDYAPVVPLIPAIQDRVSVEIARGCTAGCRFCQAGMIYRPVRERNTDNVINDVLHQIEKTGHQEASLLSLSTGDYSQIEPLILNLNKKLSSENVSLSTPSLRANSVSETLFKEISKVRKSGFTIAPEAGTQRMRDIINKNISEEDILSAVKLAAENGYTSVKLYFMIGLPYETDEDIIGIADTASKIKKAVQEVKKGSFDISVSVSHFVPKPHTPFQMFGQVPKQELERRMYMLKDELRRRKFKFKFHDTRMSLLEAFLSRGNIEVSKALEYVVEHGFYLDAWDEFTDYNKWTELCSEIGIDISLMAEKSYQEQDILPWSNILTGVSDKFYQREIEKAEKGQATVDCRNGKCSACGVCDFKELQPQKSEDVLNETIETKSDKKICQYEVVYEKYDRGVFFSALDLNRIFIHSLLVSGVELSYSQGFNPHPKINTWIPLPVGMAGENEIMSFESSMINMDIFLNIFNQNLPKGLKAKSVRQINSMKTGTEFISTYKLLDETNIIFQEIKNNNKLFYNKKDKKGGLKSVNIEDYLINYDSETGIIILKAGNAGGFNLIELMRQYMPLQNINIVRIKVEKDETGK</sequence>
<dbReference type="GO" id="GO:0051537">
    <property type="term" value="F:2 iron, 2 sulfur cluster binding"/>
    <property type="evidence" value="ECO:0007669"/>
    <property type="project" value="InterPro"/>
</dbReference>
<dbReference type="SMART" id="SM00729">
    <property type="entry name" value="Elp3"/>
    <property type="match status" value="1"/>
</dbReference>
<dbReference type="PANTHER" id="PTHR42731:SF1">
    <property type="entry name" value="RADICAL SAM DOMAIN PROTEIN"/>
    <property type="match status" value="1"/>
</dbReference>
<dbReference type="PROSITE" id="PS51918">
    <property type="entry name" value="RADICAL_SAM"/>
    <property type="match status" value="1"/>
</dbReference>
<dbReference type="Gene3D" id="3.80.30.20">
    <property type="entry name" value="tm_1862 like domain"/>
    <property type="match status" value="1"/>
</dbReference>
<dbReference type="NCBIfam" id="TIGR03960">
    <property type="entry name" value="rSAM_fuse_unch"/>
    <property type="match status" value="1"/>
</dbReference>
<evidence type="ECO:0000313" key="2">
    <source>
        <dbReference type="EMBL" id="HIZ88954.1"/>
    </source>
</evidence>
<dbReference type="InterPro" id="IPR018768">
    <property type="entry name" value="DUF2344"/>
</dbReference>
<dbReference type="Proteomes" id="UP000824176">
    <property type="component" value="Unassembled WGS sequence"/>
</dbReference>
<proteinExistence type="predicted"/>
<name>A0A9D2KA48_9BACT</name>
<dbReference type="NCBIfam" id="TIGR03936">
    <property type="entry name" value="sam_1_link_chp"/>
    <property type="match status" value="1"/>
</dbReference>
<comment type="caution">
    <text evidence="2">The sequence shown here is derived from an EMBL/GenBank/DDBJ whole genome shotgun (WGS) entry which is preliminary data.</text>
</comment>
<dbReference type="AlphaFoldDB" id="A0A9D2KA48"/>
<gene>
    <name evidence="2" type="ORF">H9804_03335</name>
</gene>
<dbReference type="Pfam" id="PF04055">
    <property type="entry name" value="Radical_SAM"/>
    <property type="match status" value="1"/>
</dbReference>
<reference evidence="2" key="2">
    <citation type="submission" date="2021-04" db="EMBL/GenBank/DDBJ databases">
        <authorList>
            <person name="Gilroy R."/>
        </authorList>
    </citation>
    <scope>NUCLEOTIDE SEQUENCE</scope>
    <source>
        <strain evidence="2">ChiW4-1371</strain>
    </source>
</reference>
<dbReference type="InterPro" id="IPR006058">
    <property type="entry name" value="2Fe2S_fd_BS"/>
</dbReference>
<reference evidence="2" key="1">
    <citation type="journal article" date="2021" name="PeerJ">
        <title>Extensive microbial diversity within the chicken gut microbiome revealed by metagenomics and culture.</title>
        <authorList>
            <person name="Gilroy R."/>
            <person name="Ravi A."/>
            <person name="Getino M."/>
            <person name="Pursley I."/>
            <person name="Horton D.L."/>
            <person name="Alikhan N.F."/>
            <person name="Baker D."/>
            <person name="Gharbi K."/>
            <person name="Hall N."/>
            <person name="Watson M."/>
            <person name="Adriaenssens E.M."/>
            <person name="Foster-Nyarko E."/>
            <person name="Jarju S."/>
            <person name="Secka A."/>
            <person name="Antonio M."/>
            <person name="Oren A."/>
            <person name="Chaudhuri R.R."/>
            <person name="La Ragione R."/>
            <person name="Hildebrand F."/>
            <person name="Pallen M.J."/>
        </authorList>
    </citation>
    <scope>NUCLEOTIDE SEQUENCE</scope>
    <source>
        <strain evidence="2">ChiW4-1371</strain>
    </source>
</reference>
<dbReference type="EMBL" id="DXAQ01000049">
    <property type="protein sequence ID" value="HIZ88954.1"/>
    <property type="molecule type" value="Genomic_DNA"/>
</dbReference>
<dbReference type="InterPro" id="IPR023862">
    <property type="entry name" value="CHP03960_rSAM"/>
</dbReference>
<accession>A0A9D2KA48</accession>
<organism evidence="2 3">
    <name type="scientific">Candidatus Mucispirillum faecigallinarum</name>
    <dbReference type="NCBI Taxonomy" id="2838699"/>
    <lineage>
        <taxon>Bacteria</taxon>
        <taxon>Pseudomonadati</taxon>
        <taxon>Deferribacterota</taxon>
        <taxon>Deferribacteres</taxon>
        <taxon>Deferribacterales</taxon>
        <taxon>Mucispirillaceae</taxon>
        <taxon>Mucispirillum</taxon>
    </lineage>
</organism>
<dbReference type="SFLD" id="SFLDS00029">
    <property type="entry name" value="Radical_SAM"/>
    <property type="match status" value="1"/>
</dbReference>
<dbReference type="InterPro" id="IPR007197">
    <property type="entry name" value="rSAM"/>
</dbReference>
<dbReference type="Pfam" id="PF10105">
    <property type="entry name" value="DUF2344"/>
    <property type="match status" value="1"/>
</dbReference>
<dbReference type="GO" id="GO:0003824">
    <property type="term" value="F:catalytic activity"/>
    <property type="evidence" value="ECO:0007669"/>
    <property type="project" value="InterPro"/>
</dbReference>